<evidence type="ECO:0000259" key="2">
    <source>
        <dbReference type="Pfam" id="PF01833"/>
    </source>
</evidence>
<feature type="domain" description="IPT/TIG" evidence="2">
    <location>
        <begin position="232"/>
        <end position="297"/>
    </location>
</feature>
<proteinExistence type="predicted"/>
<dbReference type="InterPro" id="IPR002909">
    <property type="entry name" value="IPT_dom"/>
</dbReference>
<dbReference type="Pfam" id="PF01833">
    <property type="entry name" value="TIG"/>
    <property type="match status" value="2"/>
</dbReference>
<evidence type="ECO:0000313" key="3">
    <source>
        <dbReference type="EMBL" id="GAQ79806.1"/>
    </source>
</evidence>
<dbReference type="PANTHER" id="PTHR31341">
    <property type="entry name" value="IPT/TIG DOMAIN-CONTAINING PROTEIN-RELATED-RELATED"/>
    <property type="match status" value="1"/>
</dbReference>
<dbReference type="OrthoDB" id="10693207at2759"/>
<protein>
    <recommendedName>
        <fullName evidence="2">IPT/TIG domain-containing protein</fullName>
    </recommendedName>
</protein>
<dbReference type="CDD" id="cd00603">
    <property type="entry name" value="IPT_PCSR"/>
    <property type="match status" value="1"/>
</dbReference>
<accession>A0A1Y1HTF0</accession>
<evidence type="ECO:0000256" key="1">
    <source>
        <dbReference type="ARBA" id="ARBA00023180"/>
    </source>
</evidence>
<dbReference type="InterPro" id="IPR014756">
    <property type="entry name" value="Ig_E-set"/>
</dbReference>
<organism evidence="3 4">
    <name type="scientific">Klebsormidium nitens</name>
    <name type="common">Green alga</name>
    <name type="synonym">Ulothrix nitens</name>
    <dbReference type="NCBI Taxonomy" id="105231"/>
    <lineage>
        <taxon>Eukaryota</taxon>
        <taxon>Viridiplantae</taxon>
        <taxon>Streptophyta</taxon>
        <taxon>Klebsormidiophyceae</taxon>
        <taxon>Klebsormidiales</taxon>
        <taxon>Klebsormidiaceae</taxon>
        <taxon>Klebsormidium</taxon>
    </lineage>
</organism>
<dbReference type="Proteomes" id="UP000054558">
    <property type="component" value="Unassembled WGS sequence"/>
</dbReference>
<evidence type="ECO:0000313" key="4">
    <source>
        <dbReference type="Proteomes" id="UP000054558"/>
    </source>
</evidence>
<sequence length="419" mass="45350">MGTFPFALGRAAVFQPGTGHGLEHLTCQPIVMQRAFSYGGPRVDGVEPAQLPTCGGTLRISGSNLQRATVRRGGRQRGAGFSDVECSVLESTRTHVTLRVEAGLGKAHRVLLGNASGTTSVSSGYEEPSITEVRVGDKPLETAGGQTVEVVGQNLGIGLPDELTVQVGGQTAKWRMVEEHIRLIVTLPPSNGGHQNLQVWVGQTLQQRPSSITPACHLRYDLPKVLSCTEIGRVGQIVTVGGSNFGSAGEIAVRIGGISCEKAQVSVRHTQISCQVPEGKGHNLPVEVCVNGQWSDPDNRVACFSYKVEGAPKRPQRIGPYVTPPSISEAEPIFKQWRLSTYYERKDPMARKDVHGNDFTKESVRAAQEAYKKLTLGLAELSEKKKNEILNRCIFGWQKLKAERGLTEAPAQKRARTTA</sequence>
<keyword evidence="1" id="KW-0325">Glycoprotein</keyword>
<feature type="domain" description="IPT/TIG" evidence="2">
    <location>
        <begin position="141"/>
        <end position="208"/>
    </location>
</feature>
<keyword evidence="4" id="KW-1185">Reference proteome</keyword>
<dbReference type="InterPro" id="IPR013783">
    <property type="entry name" value="Ig-like_fold"/>
</dbReference>
<reference evidence="3 4" key="1">
    <citation type="journal article" date="2014" name="Nat. Commun.">
        <title>Klebsormidium flaccidum genome reveals primary factors for plant terrestrial adaptation.</title>
        <authorList>
            <person name="Hori K."/>
            <person name="Maruyama F."/>
            <person name="Fujisawa T."/>
            <person name="Togashi T."/>
            <person name="Yamamoto N."/>
            <person name="Seo M."/>
            <person name="Sato S."/>
            <person name="Yamada T."/>
            <person name="Mori H."/>
            <person name="Tajima N."/>
            <person name="Moriyama T."/>
            <person name="Ikeuchi M."/>
            <person name="Watanabe M."/>
            <person name="Wada H."/>
            <person name="Kobayashi K."/>
            <person name="Saito M."/>
            <person name="Masuda T."/>
            <person name="Sasaki-Sekimoto Y."/>
            <person name="Mashiguchi K."/>
            <person name="Awai K."/>
            <person name="Shimojima M."/>
            <person name="Masuda S."/>
            <person name="Iwai M."/>
            <person name="Nobusawa T."/>
            <person name="Narise T."/>
            <person name="Kondo S."/>
            <person name="Saito H."/>
            <person name="Sato R."/>
            <person name="Murakawa M."/>
            <person name="Ihara Y."/>
            <person name="Oshima-Yamada Y."/>
            <person name="Ohtaka K."/>
            <person name="Satoh M."/>
            <person name="Sonobe K."/>
            <person name="Ishii M."/>
            <person name="Ohtani R."/>
            <person name="Kanamori-Sato M."/>
            <person name="Honoki R."/>
            <person name="Miyazaki D."/>
            <person name="Mochizuki H."/>
            <person name="Umetsu J."/>
            <person name="Higashi K."/>
            <person name="Shibata D."/>
            <person name="Kamiya Y."/>
            <person name="Sato N."/>
            <person name="Nakamura Y."/>
            <person name="Tabata S."/>
            <person name="Ida S."/>
            <person name="Kurokawa K."/>
            <person name="Ohta H."/>
        </authorList>
    </citation>
    <scope>NUCLEOTIDE SEQUENCE [LARGE SCALE GENOMIC DNA]</scope>
    <source>
        <strain evidence="3 4">NIES-2285</strain>
    </source>
</reference>
<dbReference type="SUPFAM" id="SSF81296">
    <property type="entry name" value="E set domains"/>
    <property type="match status" value="3"/>
</dbReference>
<name>A0A1Y1HTF0_KLENI</name>
<dbReference type="AlphaFoldDB" id="A0A1Y1HTF0"/>
<dbReference type="EMBL" id="DF236987">
    <property type="protein sequence ID" value="GAQ79806.1"/>
    <property type="molecule type" value="Genomic_DNA"/>
</dbReference>
<gene>
    <name evidence="3" type="ORF">KFL_000380375</name>
</gene>
<dbReference type="InterPro" id="IPR052014">
    <property type="entry name" value="Dictyostelium_Tiger"/>
</dbReference>
<dbReference type="Gene3D" id="2.60.40.10">
    <property type="entry name" value="Immunoglobulins"/>
    <property type="match status" value="2"/>
</dbReference>